<keyword evidence="1" id="KW-0472">Membrane</keyword>
<dbReference type="AlphaFoldDB" id="A0ABD8B2N7"/>
<feature type="transmembrane region" description="Helical" evidence="1">
    <location>
        <begin position="20"/>
        <end position="38"/>
    </location>
</feature>
<dbReference type="RefSeq" id="WP_338709194.1">
    <property type="nucleotide sequence ID" value="NZ_CP145894.1"/>
</dbReference>
<name>A0ABD8B2N7_PAEAM</name>
<keyword evidence="1" id="KW-1133">Transmembrane helix</keyword>
<dbReference type="Proteomes" id="UP001364764">
    <property type="component" value="Plasmid pY5S7-2"/>
</dbReference>
<proteinExistence type="predicted"/>
<protein>
    <submittedName>
        <fullName evidence="2">Uncharacterized protein</fullName>
    </submittedName>
</protein>
<gene>
    <name evidence="2" type="ORF">V6668_32035</name>
</gene>
<sequence length="191" mass="22073">MTRDEVINAFPPAGHDMNAWILLGAIAAIVFVIMFFLWSTDVFQYTKVGTALAIVVMSVTLLFDIAVVLPKLWEENRYEKELPEIRETWVKEMFNPYVESLEKVKISILQSKWNEEGAIDVLLDTNKYKKNLNGITDFQYYESTDPNDEGYIYIKDLGNIEDFPKDFSIKMSYGSTLIDSVHIPKKKILTR</sequence>
<feature type="transmembrane region" description="Helical" evidence="1">
    <location>
        <begin position="50"/>
        <end position="73"/>
    </location>
</feature>
<reference evidence="2 3" key="1">
    <citation type="submission" date="2024-02" db="EMBL/GenBank/DDBJ databases">
        <title>Complete sequences of two Paenibacillus sp. strains and one Lysinibacillus strain isolated from the environment on STAA medium highlight biotechnological potential.</title>
        <authorList>
            <person name="Attere S.A."/>
            <person name="Piche L.C."/>
            <person name="Intertaglia L."/>
            <person name="Lami R."/>
            <person name="Charette S.J."/>
            <person name="Vincent A.T."/>
        </authorList>
    </citation>
    <scope>NUCLEOTIDE SEQUENCE [LARGE SCALE GENOMIC DNA]</scope>
    <source>
        <strain evidence="2 3">Y5S-7</strain>
        <plasmid evidence="2 3">pY5S7-2</plasmid>
    </source>
</reference>
<dbReference type="EMBL" id="CP145894">
    <property type="protein sequence ID" value="WWP24105.1"/>
    <property type="molecule type" value="Genomic_DNA"/>
</dbReference>
<dbReference type="GeneID" id="93480206"/>
<geneLocation type="plasmid" evidence="2 3">
    <name>pY5S7-2</name>
</geneLocation>
<keyword evidence="2" id="KW-0614">Plasmid</keyword>
<organism evidence="2 3">
    <name type="scientific">Paenibacillus amylolyticus</name>
    <dbReference type="NCBI Taxonomy" id="1451"/>
    <lineage>
        <taxon>Bacteria</taxon>
        <taxon>Bacillati</taxon>
        <taxon>Bacillota</taxon>
        <taxon>Bacilli</taxon>
        <taxon>Bacillales</taxon>
        <taxon>Paenibacillaceae</taxon>
        <taxon>Paenibacillus</taxon>
    </lineage>
</organism>
<accession>A0ABD8B2N7</accession>
<evidence type="ECO:0000313" key="2">
    <source>
        <dbReference type="EMBL" id="WWP24105.1"/>
    </source>
</evidence>
<evidence type="ECO:0000256" key="1">
    <source>
        <dbReference type="SAM" id="Phobius"/>
    </source>
</evidence>
<evidence type="ECO:0000313" key="3">
    <source>
        <dbReference type="Proteomes" id="UP001364764"/>
    </source>
</evidence>
<keyword evidence="1" id="KW-0812">Transmembrane</keyword>